<keyword evidence="2" id="KW-1185">Reference proteome</keyword>
<dbReference type="RefSeq" id="WP_227573460.1">
    <property type="nucleotide sequence ID" value="NZ_JAJEQT010000008.1"/>
</dbReference>
<reference evidence="1 2" key="1">
    <citation type="submission" date="2021-10" db="EMBL/GenBank/DDBJ databases">
        <title>Anaerobic single-cell dispensing facilitates the cultivation of human gut bacteria.</title>
        <authorList>
            <person name="Afrizal A."/>
        </authorList>
    </citation>
    <scope>NUCLEOTIDE SEQUENCE [LARGE SCALE GENOMIC DNA]</scope>
    <source>
        <strain evidence="1 2">CLA-AA-H212</strain>
    </source>
</reference>
<sequence length="138" mass="15072">MGGAFSKYAGFFEKGGNRVKKTAWKNRIISATKAVGTYRDAFLPMIDTLANILAERDKIYQEYVETGAKPVVEHTNKNGSTNMTKNPLLVSWGDMNTSALSYWRDLGLTPAGLKKIDESAIKGKKVSALGDILRDIGG</sequence>
<comment type="caution">
    <text evidence="1">The sequence shown here is derived from an EMBL/GenBank/DDBJ whole genome shotgun (WGS) entry which is preliminary data.</text>
</comment>
<dbReference type="InterPro" id="IPR006448">
    <property type="entry name" value="Phage_term_ssu_P27"/>
</dbReference>
<dbReference type="Pfam" id="PF05119">
    <property type="entry name" value="Terminase_4"/>
    <property type="match status" value="1"/>
</dbReference>
<name>A0ABS8FQX5_9FIRM</name>
<proteinExistence type="predicted"/>
<dbReference type="EMBL" id="JAJEQT010000008">
    <property type="protein sequence ID" value="MCC2219570.1"/>
    <property type="molecule type" value="Genomic_DNA"/>
</dbReference>
<dbReference type="Proteomes" id="UP001198495">
    <property type="component" value="Unassembled WGS sequence"/>
</dbReference>
<organism evidence="1 2">
    <name type="scientific">Coprococcus hominis</name>
    <name type="common">ex Arizal et al. 2022</name>
    <dbReference type="NCBI Taxonomy" id="2881262"/>
    <lineage>
        <taxon>Bacteria</taxon>
        <taxon>Bacillati</taxon>
        <taxon>Bacillota</taxon>
        <taxon>Clostridia</taxon>
        <taxon>Lachnospirales</taxon>
        <taxon>Lachnospiraceae</taxon>
        <taxon>Coprococcus</taxon>
    </lineage>
</organism>
<gene>
    <name evidence="1" type="ORF">LKD28_11090</name>
</gene>
<accession>A0ABS8FQX5</accession>
<evidence type="ECO:0000313" key="1">
    <source>
        <dbReference type="EMBL" id="MCC2219570.1"/>
    </source>
</evidence>
<protein>
    <submittedName>
        <fullName evidence="1">P27 family phage terminase small subunit</fullName>
    </submittedName>
</protein>
<evidence type="ECO:0000313" key="2">
    <source>
        <dbReference type="Proteomes" id="UP001198495"/>
    </source>
</evidence>